<keyword evidence="6" id="KW-1185">Reference proteome</keyword>
<reference evidence="6" key="1">
    <citation type="journal article" date="2019" name="Int. J. Syst. Evol. Microbiol.">
        <title>The Global Catalogue of Microorganisms (GCM) 10K type strain sequencing project: providing services to taxonomists for standard genome sequencing and annotation.</title>
        <authorList>
            <consortium name="The Broad Institute Genomics Platform"/>
            <consortium name="The Broad Institute Genome Sequencing Center for Infectious Disease"/>
            <person name="Wu L."/>
            <person name="Ma J."/>
        </authorList>
    </citation>
    <scope>NUCLEOTIDE SEQUENCE [LARGE SCALE GENOMIC DNA]</scope>
    <source>
        <strain evidence="6">CGMCC 4.7277</strain>
    </source>
</reference>
<organism evidence="5 6">
    <name type="scientific">Polaromonas jejuensis</name>
    <dbReference type="NCBI Taxonomy" id="457502"/>
    <lineage>
        <taxon>Bacteria</taxon>
        <taxon>Pseudomonadati</taxon>
        <taxon>Pseudomonadota</taxon>
        <taxon>Betaproteobacteria</taxon>
        <taxon>Burkholderiales</taxon>
        <taxon>Comamonadaceae</taxon>
        <taxon>Polaromonas</taxon>
    </lineage>
</organism>
<name>A0ABW0QCH6_9BURK</name>
<evidence type="ECO:0000313" key="5">
    <source>
        <dbReference type="EMBL" id="MFC5522281.1"/>
    </source>
</evidence>
<gene>
    <name evidence="5" type="ORF">ACFPP7_15375</name>
</gene>
<evidence type="ECO:0000256" key="1">
    <source>
        <dbReference type="ARBA" id="ARBA00007637"/>
    </source>
</evidence>
<dbReference type="EMBL" id="JBHSMX010000024">
    <property type="protein sequence ID" value="MFC5522281.1"/>
    <property type="molecule type" value="Genomic_DNA"/>
</dbReference>
<dbReference type="SUPFAM" id="SSF51735">
    <property type="entry name" value="NAD(P)-binding Rossmann-fold domains"/>
    <property type="match status" value="1"/>
</dbReference>
<dbReference type="PANTHER" id="PTHR43103">
    <property type="entry name" value="NUCLEOSIDE-DIPHOSPHATE-SUGAR EPIMERASE"/>
    <property type="match status" value="1"/>
</dbReference>
<evidence type="ECO:0000256" key="2">
    <source>
        <dbReference type="ARBA" id="ARBA00023002"/>
    </source>
</evidence>
<accession>A0ABW0QCH6</accession>
<comment type="caution">
    <text evidence="5">The sequence shown here is derived from an EMBL/GenBank/DDBJ whole genome shotgun (WGS) entry which is preliminary data.</text>
</comment>
<sequence length="270" mass="29715">MTILITGAAGIVGSGLRRELAADGQTLRLLDRQPIAQLAAHEDALVGDIADRDTLRRAMQGVRGVVHLAGCTTDADIEAQIDGNVRGAFNVFEAAREAGVERVVFASSHHVVGYYPRTRRIGTNVLLRPDSRYGLTKGFGEQVGAMFADKYGLRVLCIRIGYVDDKPVDRRRLSIWSSWRDLAQLVRIGLTHEDLRYAVVYGVSNNIRGFFDNDTAFKLGYRPHDDAEKYAAAVLAEVPAEDPSLVGTHAMGGWGANNEYVGPVERIYEW</sequence>
<feature type="domain" description="NAD-dependent epimerase/dehydratase" evidence="4">
    <location>
        <begin position="3"/>
        <end position="160"/>
    </location>
</feature>
<protein>
    <submittedName>
        <fullName evidence="5">NAD-dependent epimerase/dehydratase family protein</fullName>
    </submittedName>
</protein>
<evidence type="ECO:0000256" key="3">
    <source>
        <dbReference type="ARBA" id="ARBA00023027"/>
    </source>
</evidence>
<dbReference type="Pfam" id="PF01370">
    <property type="entry name" value="Epimerase"/>
    <property type="match status" value="1"/>
</dbReference>
<dbReference type="Proteomes" id="UP001596084">
    <property type="component" value="Unassembled WGS sequence"/>
</dbReference>
<dbReference type="PANTHER" id="PTHR43103:SF5">
    <property type="entry name" value="4-EPIMERASE, PUTATIVE (AFU_ORTHOLOGUE AFUA_7G00360)-RELATED"/>
    <property type="match status" value="1"/>
</dbReference>
<comment type="similarity">
    <text evidence="1">Belongs to the NAD(P)-dependent epimerase/dehydratase family.</text>
</comment>
<proteinExistence type="inferred from homology"/>
<evidence type="ECO:0000313" key="6">
    <source>
        <dbReference type="Proteomes" id="UP001596084"/>
    </source>
</evidence>
<dbReference type="InterPro" id="IPR036291">
    <property type="entry name" value="NAD(P)-bd_dom_sf"/>
</dbReference>
<dbReference type="RefSeq" id="WP_068832502.1">
    <property type="nucleotide sequence ID" value="NZ_JBHSMX010000024.1"/>
</dbReference>
<keyword evidence="3" id="KW-0520">NAD</keyword>
<dbReference type="Gene3D" id="3.40.50.720">
    <property type="entry name" value="NAD(P)-binding Rossmann-like Domain"/>
    <property type="match status" value="1"/>
</dbReference>
<dbReference type="InterPro" id="IPR001509">
    <property type="entry name" value="Epimerase_deHydtase"/>
</dbReference>
<evidence type="ECO:0000259" key="4">
    <source>
        <dbReference type="Pfam" id="PF01370"/>
    </source>
</evidence>
<keyword evidence="2" id="KW-0560">Oxidoreductase</keyword>